<evidence type="ECO:0000313" key="1">
    <source>
        <dbReference type="EMBL" id="GEZ00635.1"/>
    </source>
</evidence>
<dbReference type="EMBL" id="BKCJ010231205">
    <property type="protein sequence ID" value="GEZ00635.1"/>
    <property type="molecule type" value="Genomic_DNA"/>
</dbReference>
<sequence>DSQSVDGIVDILLAQTGEGIMECEFLKWFVNEWARFSIMETISMMKILLLESVEVMKNCSSHIVTGHMTIHLNIYMKSLAKVIYLILGFLYKDQTKLQRVSNERRVQAFSKCICQHLGSKPVLPYLSLAVTDKNLPLGANIASARIGILNDMGFQFAMTGHRAMIKYQIEEKYERKVHHHTGANPQ</sequence>
<comment type="caution">
    <text evidence="1">The sequence shown here is derived from an EMBL/GenBank/DDBJ whole genome shotgun (WGS) entry which is preliminary data.</text>
</comment>
<reference evidence="1" key="1">
    <citation type="journal article" date="2019" name="Sci. Rep.">
        <title>Draft genome of Tanacetum cinerariifolium, the natural source of mosquito coil.</title>
        <authorList>
            <person name="Yamashiro T."/>
            <person name="Shiraishi A."/>
            <person name="Satake H."/>
            <person name="Nakayama K."/>
        </authorList>
    </citation>
    <scope>NUCLEOTIDE SEQUENCE</scope>
</reference>
<feature type="non-terminal residue" evidence="1">
    <location>
        <position position="1"/>
    </location>
</feature>
<proteinExistence type="predicted"/>
<gene>
    <name evidence="1" type="ORF">Tci_472608</name>
</gene>
<feature type="non-terminal residue" evidence="1">
    <location>
        <position position="186"/>
    </location>
</feature>
<protein>
    <submittedName>
        <fullName evidence="1">GDSL esterase/lipase At4g28780</fullName>
    </submittedName>
</protein>
<accession>A0A699I6Q2</accession>
<organism evidence="1">
    <name type="scientific">Tanacetum cinerariifolium</name>
    <name type="common">Dalmatian daisy</name>
    <name type="synonym">Chrysanthemum cinerariifolium</name>
    <dbReference type="NCBI Taxonomy" id="118510"/>
    <lineage>
        <taxon>Eukaryota</taxon>
        <taxon>Viridiplantae</taxon>
        <taxon>Streptophyta</taxon>
        <taxon>Embryophyta</taxon>
        <taxon>Tracheophyta</taxon>
        <taxon>Spermatophyta</taxon>
        <taxon>Magnoliopsida</taxon>
        <taxon>eudicotyledons</taxon>
        <taxon>Gunneridae</taxon>
        <taxon>Pentapetalae</taxon>
        <taxon>asterids</taxon>
        <taxon>campanulids</taxon>
        <taxon>Asterales</taxon>
        <taxon>Asteraceae</taxon>
        <taxon>Asteroideae</taxon>
        <taxon>Anthemideae</taxon>
        <taxon>Anthemidinae</taxon>
        <taxon>Tanacetum</taxon>
    </lineage>
</organism>
<dbReference type="AlphaFoldDB" id="A0A699I6Q2"/>
<name>A0A699I6Q2_TANCI</name>